<dbReference type="InterPro" id="IPR013584">
    <property type="entry name" value="RAP"/>
</dbReference>
<protein>
    <recommendedName>
        <fullName evidence="2">RAP domain-containing protein</fullName>
    </recommendedName>
</protein>
<keyword evidence="4" id="KW-1185">Reference proteome</keyword>
<gene>
    <name evidence="3" type="ORF">Esi_0004_0101</name>
</gene>
<dbReference type="GO" id="GO:0035770">
    <property type="term" value="C:ribonucleoprotein granule"/>
    <property type="evidence" value="ECO:0007669"/>
    <property type="project" value="TreeGrafter"/>
</dbReference>
<dbReference type="InParanoid" id="D8LMC1"/>
<evidence type="ECO:0000259" key="2">
    <source>
        <dbReference type="PROSITE" id="PS51286"/>
    </source>
</evidence>
<dbReference type="EMBL" id="FN648596">
    <property type="protein sequence ID" value="CBN77531.1"/>
    <property type="molecule type" value="Genomic_DNA"/>
</dbReference>
<dbReference type="EMBL" id="FN649728">
    <property type="protein sequence ID" value="CBN77531.1"/>
    <property type="molecule type" value="Genomic_DNA"/>
</dbReference>
<dbReference type="OMA" id="MQISHEN"/>
<dbReference type="GO" id="GO:0005759">
    <property type="term" value="C:mitochondrial matrix"/>
    <property type="evidence" value="ECO:0007669"/>
    <property type="project" value="TreeGrafter"/>
</dbReference>
<feature type="region of interest" description="Disordered" evidence="1">
    <location>
        <begin position="140"/>
        <end position="160"/>
    </location>
</feature>
<dbReference type="OrthoDB" id="45226at2759"/>
<feature type="region of interest" description="Disordered" evidence="1">
    <location>
        <begin position="675"/>
        <end position="695"/>
    </location>
</feature>
<accession>D8LMC1</accession>
<dbReference type="GO" id="GO:0003723">
    <property type="term" value="F:RNA binding"/>
    <property type="evidence" value="ECO:0007669"/>
    <property type="project" value="TreeGrafter"/>
</dbReference>
<evidence type="ECO:0000256" key="1">
    <source>
        <dbReference type="SAM" id="MobiDB-lite"/>
    </source>
</evidence>
<dbReference type="Pfam" id="PF26188">
    <property type="entry name" value="RESC6"/>
    <property type="match status" value="1"/>
</dbReference>
<sequence length="695" mass="75487">MEVLEHPENGLGEVGPLRFGSGAREKGDTPPVPLGTPGESRLPSLLAGKLSERAMECKPRELAMAAWGLAVLGERDENLLSAIAEEVSLRTDEFKGKELGNVVWAFAVLGFRDQEMLEAVAEVLSPEPLQWRGRVSWEWKHGKKKKSRRGGKGHDNRTTGFWKATIDRTWAMRLPGGAPPARPAAMVMAEKERLAKTAKAASSSSSSSSSSSPLAAGRASKAPIPPATTATTGTAAVVDAEKDSVTEGGSTEWRSVHRVGGAPATSTTTSRSSAAASGTAEGAPHRFSGVTGGGPSSSAAAAVGQPFSAAALSSREHWSCASEVEVGSVILTPQDLAMLSWGFSSLSQECLPCQPAAYRALDVLAKAARECVGNFRPQDVSMVSLALARMSWDDPRLMKAMASRTTETLRAFKPQELSNTAWAYARLHVRDRRFWSALQKQAKRMLDGPGMSAQEIANLAWALAVMGEADVELLEELLRSAQAQRGDFTLIESHQLYQVYLLWGKDMPELWKELDGEFLMALKRRWTDNQQRTKRSSCSHLEVSQTLDLMQISHENESEHDIDIEVVGVGLASEDWDFRSFSAGTGPNPADPAEVRLKLALEVDGPAHFTKNTARPLGHMVLKHRTLSKMGWTVVSIPFLEWDPIPFWSSMEKKRYLQRKLGITRTILRAPKATAKHTSTCSVPNTTGRSTSSPA</sequence>
<feature type="compositionally biased region" description="Low complexity" evidence="1">
    <location>
        <begin position="260"/>
        <end position="282"/>
    </location>
</feature>
<dbReference type="Proteomes" id="UP000002630">
    <property type="component" value="Linkage Group LG03"/>
</dbReference>
<organism evidence="3 4">
    <name type="scientific">Ectocarpus siliculosus</name>
    <name type="common">Brown alga</name>
    <name type="synonym">Conferva siliculosa</name>
    <dbReference type="NCBI Taxonomy" id="2880"/>
    <lineage>
        <taxon>Eukaryota</taxon>
        <taxon>Sar</taxon>
        <taxon>Stramenopiles</taxon>
        <taxon>Ochrophyta</taxon>
        <taxon>PX clade</taxon>
        <taxon>Phaeophyceae</taxon>
        <taxon>Ectocarpales</taxon>
        <taxon>Ectocarpaceae</taxon>
        <taxon>Ectocarpus</taxon>
    </lineage>
</organism>
<feature type="region of interest" description="Disordered" evidence="1">
    <location>
        <begin position="191"/>
        <end position="300"/>
    </location>
</feature>
<name>D8LMC1_ECTSI</name>
<feature type="compositionally biased region" description="Low complexity" evidence="1">
    <location>
        <begin position="202"/>
        <end position="212"/>
    </location>
</feature>
<feature type="compositionally biased region" description="Basic residues" evidence="1">
    <location>
        <begin position="141"/>
        <end position="151"/>
    </location>
</feature>
<dbReference type="GO" id="GO:0000963">
    <property type="term" value="P:mitochondrial RNA processing"/>
    <property type="evidence" value="ECO:0007669"/>
    <property type="project" value="TreeGrafter"/>
</dbReference>
<reference evidence="3 4" key="1">
    <citation type="journal article" date="2010" name="Nature">
        <title>The Ectocarpus genome and the independent evolution of multicellularity in brown algae.</title>
        <authorList>
            <person name="Cock J.M."/>
            <person name="Sterck L."/>
            <person name="Rouze P."/>
            <person name="Scornet D."/>
            <person name="Allen A.E."/>
            <person name="Amoutzias G."/>
            <person name="Anthouard V."/>
            <person name="Artiguenave F."/>
            <person name="Aury J.M."/>
            <person name="Badger J.H."/>
            <person name="Beszteri B."/>
            <person name="Billiau K."/>
            <person name="Bonnet E."/>
            <person name="Bothwell J.H."/>
            <person name="Bowler C."/>
            <person name="Boyen C."/>
            <person name="Brownlee C."/>
            <person name="Carrano C.J."/>
            <person name="Charrier B."/>
            <person name="Cho G.Y."/>
            <person name="Coelho S.M."/>
            <person name="Collen J."/>
            <person name="Corre E."/>
            <person name="Da Silva C."/>
            <person name="Delage L."/>
            <person name="Delaroque N."/>
            <person name="Dittami S.M."/>
            <person name="Doulbeau S."/>
            <person name="Elias M."/>
            <person name="Farnham G."/>
            <person name="Gachon C.M."/>
            <person name="Gschloessl B."/>
            <person name="Heesch S."/>
            <person name="Jabbari K."/>
            <person name="Jubin C."/>
            <person name="Kawai H."/>
            <person name="Kimura K."/>
            <person name="Kloareg B."/>
            <person name="Kupper F.C."/>
            <person name="Lang D."/>
            <person name="Le Bail A."/>
            <person name="Leblanc C."/>
            <person name="Lerouge P."/>
            <person name="Lohr M."/>
            <person name="Lopez P.J."/>
            <person name="Martens C."/>
            <person name="Maumus F."/>
            <person name="Michel G."/>
            <person name="Miranda-Saavedra D."/>
            <person name="Morales J."/>
            <person name="Moreau H."/>
            <person name="Motomura T."/>
            <person name="Nagasato C."/>
            <person name="Napoli C.A."/>
            <person name="Nelson D.R."/>
            <person name="Nyvall-Collen P."/>
            <person name="Peters A.F."/>
            <person name="Pommier C."/>
            <person name="Potin P."/>
            <person name="Poulain J."/>
            <person name="Quesneville H."/>
            <person name="Read B."/>
            <person name="Rensing S.A."/>
            <person name="Ritter A."/>
            <person name="Rousvoal S."/>
            <person name="Samanta M."/>
            <person name="Samson G."/>
            <person name="Schroeder D.C."/>
            <person name="Segurens B."/>
            <person name="Strittmatter M."/>
            <person name="Tonon T."/>
            <person name="Tregear J.W."/>
            <person name="Valentin K."/>
            <person name="von Dassow P."/>
            <person name="Yamagishi T."/>
            <person name="Van de Peer Y."/>
            <person name="Wincker P."/>
        </authorList>
    </citation>
    <scope>NUCLEOTIDE SEQUENCE [LARGE SCALE GENOMIC DNA]</scope>
    <source>
        <strain evidence="4">Ec32 / CCAP1310/4</strain>
    </source>
</reference>
<dbReference type="PROSITE" id="PS51286">
    <property type="entry name" value="RAP"/>
    <property type="match status" value="1"/>
</dbReference>
<dbReference type="SMART" id="SM00952">
    <property type="entry name" value="RAP"/>
    <property type="match status" value="1"/>
</dbReference>
<feature type="region of interest" description="Disordered" evidence="1">
    <location>
        <begin position="1"/>
        <end position="41"/>
    </location>
</feature>
<dbReference type="PANTHER" id="PTHR21228">
    <property type="entry name" value="FAST LEU-RICH DOMAIN-CONTAINING"/>
    <property type="match status" value="1"/>
</dbReference>
<feature type="compositionally biased region" description="Polar residues" evidence="1">
    <location>
        <begin position="676"/>
        <end position="695"/>
    </location>
</feature>
<dbReference type="AlphaFoldDB" id="D8LMC1"/>
<evidence type="ECO:0000313" key="4">
    <source>
        <dbReference type="Proteomes" id="UP000002630"/>
    </source>
</evidence>
<dbReference type="PANTHER" id="PTHR21228:SF40">
    <property type="entry name" value="LD45607P"/>
    <property type="match status" value="1"/>
</dbReference>
<proteinExistence type="predicted"/>
<feature type="compositionally biased region" description="Low complexity" evidence="1">
    <location>
        <begin position="227"/>
        <end position="236"/>
    </location>
</feature>
<dbReference type="GO" id="GO:0044528">
    <property type="term" value="P:regulation of mitochondrial mRNA stability"/>
    <property type="evidence" value="ECO:0007669"/>
    <property type="project" value="TreeGrafter"/>
</dbReference>
<dbReference type="Pfam" id="PF08373">
    <property type="entry name" value="RAP"/>
    <property type="match status" value="1"/>
</dbReference>
<dbReference type="InterPro" id="IPR058917">
    <property type="entry name" value="RESC6_dom"/>
</dbReference>
<feature type="domain" description="RAP" evidence="2">
    <location>
        <begin position="599"/>
        <end position="659"/>
    </location>
</feature>
<evidence type="ECO:0000313" key="3">
    <source>
        <dbReference type="EMBL" id="CBN77531.1"/>
    </source>
</evidence>
<dbReference type="InterPro" id="IPR050870">
    <property type="entry name" value="FAST_kinase"/>
</dbReference>